<organism evidence="2 3">
    <name type="scientific">Pagothenia borchgrevinki</name>
    <name type="common">Bald rockcod</name>
    <name type="synonym">Trematomus borchgrevinki</name>
    <dbReference type="NCBI Taxonomy" id="8213"/>
    <lineage>
        <taxon>Eukaryota</taxon>
        <taxon>Metazoa</taxon>
        <taxon>Chordata</taxon>
        <taxon>Craniata</taxon>
        <taxon>Vertebrata</taxon>
        <taxon>Euteleostomi</taxon>
        <taxon>Actinopterygii</taxon>
        <taxon>Neopterygii</taxon>
        <taxon>Teleostei</taxon>
        <taxon>Neoteleostei</taxon>
        <taxon>Acanthomorphata</taxon>
        <taxon>Eupercaria</taxon>
        <taxon>Perciformes</taxon>
        <taxon>Notothenioidei</taxon>
        <taxon>Nototheniidae</taxon>
        <taxon>Pagothenia</taxon>
    </lineage>
</organism>
<name>A0ABD2FQP1_PAGBO</name>
<reference evidence="2 3" key="2">
    <citation type="journal article" date="2024" name="G3 (Bethesda)">
        <title>The genome of the cryopelagic Antarctic bald notothen, Trematomus borchgrevinki.</title>
        <authorList>
            <person name="Rayamajhi N."/>
            <person name="Rivera-Colon A.G."/>
            <person name="Minhas B.F."/>
            <person name="Cheng C.C."/>
            <person name="Catchen J.M."/>
        </authorList>
    </citation>
    <scope>NUCLEOTIDE SEQUENCE [LARGE SCALE GENOMIC DNA]</scope>
    <source>
        <strain evidence="2">AGRC-2024</strain>
    </source>
</reference>
<reference evidence="2 3" key="1">
    <citation type="journal article" date="2022" name="G3 (Bethesda)">
        <title>Evaluating Illumina-, Nanopore-, and PacBio-based genome assembly strategies with the bald notothen, Trematomus borchgrevinki.</title>
        <authorList>
            <person name="Rayamajhi N."/>
            <person name="Cheng C.C."/>
            <person name="Catchen J.M."/>
        </authorList>
    </citation>
    <scope>NUCLEOTIDE SEQUENCE [LARGE SCALE GENOMIC DNA]</scope>
    <source>
        <strain evidence="2">AGRC-2024</strain>
    </source>
</reference>
<dbReference type="AlphaFoldDB" id="A0ABD2FQP1"/>
<sequence>MLHLQTILLQLQHLQTLRSFSLLQPPRLQRQQHLQENQQQLQQKSRQQHLQKNRQQLLQKHRQQHQQKNQQQLLQKLQMQHLQKNQQQHLKHLQSKLPVSEVQHERLHRRVCWKFPSLFACTSKSMSKMSPCCQDADPVMKNDFPSGFLSHHCAFFPS</sequence>
<accession>A0ABD2FQP1</accession>
<gene>
    <name evidence="2" type="ORF">OYC64_003618</name>
</gene>
<dbReference type="Proteomes" id="UP001619887">
    <property type="component" value="Unassembled WGS sequence"/>
</dbReference>
<evidence type="ECO:0000256" key="1">
    <source>
        <dbReference type="SAM" id="MobiDB-lite"/>
    </source>
</evidence>
<protein>
    <submittedName>
        <fullName evidence="2">Uncharacterized protein</fullName>
    </submittedName>
</protein>
<feature type="compositionally biased region" description="Low complexity" evidence="1">
    <location>
        <begin position="31"/>
        <end position="45"/>
    </location>
</feature>
<dbReference type="EMBL" id="JBIYXZ010002088">
    <property type="protein sequence ID" value="KAL3043795.1"/>
    <property type="molecule type" value="Genomic_DNA"/>
</dbReference>
<evidence type="ECO:0000313" key="3">
    <source>
        <dbReference type="Proteomes" id="UP001619887"/>
    </source>
</evidence>
<feature type="region of interest" description="Disordered" evidence="1">
    <location>
        <begin position="31"/>
        <end position="71"/>
    </location>
</feature>
<proteinExistence type="predicted"/>
<evidence type="ECO:0000313" key="2">
    <source>
        <dbReference type="EMBL" id="KAL3043795.1"/>
    </source>
</evidence>
<comment type="caution">
    <text evidence="2">The sequence shown here is derived from an EMBL/GenBank/DDBJ whole genome shotgun (WGS) entry which is preliminary data.</text>
</comment>
<keyword evidence="3" id="KW-1185">Reference proteome</keyword>